<dbReference type="SUPFAM" id="SSF116842">
    <property type="entry name" value="XseB-like"/>
    <property type="match status" value="1"/>
</dbReference>
<keyword evidence="4 6" id="KW-0378">Hydrolase</keyword>
<evidence type="ECO:0000256" key="5">
    <source>
        <dbReference type="ARBA" id="ARBA00022839"/>
    </source>
</evidence>
<dbReference type="NCBIfam" id="NF002139">
    <property type="entry name" value="PRK00977.1-3"/>
    <property type="match status" value="1"/>
</dbReference>
<dbReference type="InterPro" id="IPR037004">
    <property type="entry name" value="Exonuc_VII_ssu_sf"/>
</dbReference>
<feature type="compositionally biased region" description="Low complexity" evidence="7">
    <location>
        <begin position="12"/>
        <end position="38"/>
    </location>
</feature>
<dbReference type="Pfam" id="PF02609">
    <property type="entry name" value="Exonuc_VII_S"/>
    <property type="match status" value="1"/>
</dbReference>
<gene>
    <name evidence="6" type="primary">xseB</name>
    <name evidence="8" type="ORF">IAI60_18785</name>
</gene>
<dbReference type="Gene3D" id="1.10.287.1040">
    <property type="entry name" value="Exonuclease VII, small subunit"/>
    <property type="match status" value="1"/>
</dbReference>
<evidence type="ECO:0000313" key="8">
    <source>
        <dbReference type="EMBL" id="MBO1076666.1"/>
    </source>
</evidence>
<dbReference type="EC" id="3.1.11.6" evidence="6"/>
<comment type="subcellular location">
    <subcellularLocation>
        <location evidence="6">Cytoplasm</location>
    </subcellularLocation>
</comment>
<evidence type="ECO:0000313" key="9">
    <source>
        <dbReference type="Proteomes" id="UP001518990"/>
    </source>
</evidence>
<evidence type="ECO:0000256" key="3">
    <source>
        <dbReference type="ARBA" id="ARBA00022722"/>
    </source>
</evidence>
<keyword evidence="2 6" id="KW-0963">Cytoplasm</keyword>
<dbReference type="NCBIfam" id="TIGR01280">
    <property type="entry name" value="xseB"/>
    <property type="match status" value="1"/>
</dbReference>
<dbReference type="PANTHER" id="PTHR34137">
    <property type="entry name" value="EXODEOXYRIBONUCLEASE 7 SMALL SUBUNIT"/>
    <property type="match status" value="1"/>
</dbReference>
<evidence type="ECO:0000256" key="7">
    <source>
        <dbReference type="SAM" id="MobiDB-lite"/>
    </source>
</evidence>
<comment type="subunit">
    <text evidence="6">Heterooligomer composed of large and small subunits.</text>
</comment>
<keyword evidence="9" id="KW-1185">Reference proteome</keyword>
<protein>
    <recommendedName>
        <fullName evidence="6">Exodeoxyribonuclease 7 small subunit</fullName>
        <ecNumber evidence="6">3.1.11.6</ecNumber>
    </recommendedName>
    <alternativeName>
        <fullName evidence="6">Exodeoxyribonuclease VII small subunit</fullName>
        <shortName evidence="6">Exonuclease VII small subunit</shortName>
    </alternativeName>
</protein>
<organism evidence="8 9">
    <name type="scientific">Roseomonas marmotae</name>
    <dbReference type="NCBI Taxonomy" id="2768161"/>
    <lineage>
        <taxon>Bacteria</taxon>
        <taxon>Pseudomonadati</taxon>
        <taxon>Pseudomonadota</taxon>
        <taxon>Alphaproteobacteria</taxon>
        <taxon>Acetobacterales</taxon>
        <taxon>Roseomonadaceae</taxon>
        <taxon>Roseomonas</taxon>
    </lineage>
</organism>
<evidence type="ECO:0000256" key="1">
    <source>
        <dbReference type="ARBA" id="ARBA00009998"/>
    </source>
</evidence>
<accession>A0ABS3KGR3</accession>
<keyword evidence="5 6" id="KW-0269">Exonuclease</keyword>
<dbReference type="Proteomes" id="UP001518990">
    <property type="component" value="Unassembled WGS sequence"/>
</dbReference>
<comment type="caution">
    <text evidence="8">The sequence shown here is derived from an EMBL/GenBank/DDBJ whole genome shotgun (WGS) entry which is preliminary data.</text>
</comment>
<evidence type="ECO:0000256" key="2">
    <source>
        <dbReference type="ARBA" id="ARBA00022490"/>
    </source>
</evidence>
<proteinExistence type="inferred from homology"/>
<comment type="similarity">
    <text evidence="1 6">Belongs to the XseB family.</text>
</comment>
<keyword evidence="3 6" id="KW-0540">Nuclease</keyword>
<sequence length="112" mass="11562">MSETPSQPPFAEAPALSSGAAPGRSSARAAKASAAAPAVTDPNDVSALSFEDALTELDAIVRKLEGGQAKLEEAIADYERGAALRRHCEARLAEAEQKVQAIVSGSSLRDLT</sequence>
<name>A0ABS3KGR3_9PROT</name>
<evidence type="ECO:0000256" key="4">
    <source>
        <dbReference type="ARBA" id="ARBA00022801"/>
    </source>
</evidence>
<dbReference type="EMBL" id="JACTNF010000026">
    <property type="protein sequence ID" value="MBO1076666.1"/>
    <property type="molecule type" value="Genomic_DNA"/>
</dbReference>
<dbReference type="PANTHER" id="PTHR34137:SF1">
    <property type="entry name" value="EXODEOXYRIBONUCLEASE 7 SMALL SUBUNIT"/>
    <property type="match status" value="1"/>
</dbReference>
<dbReference type="HAMAP" id="MF_00337">
    <property type="entry name" value="Exonuc_7_S"/>
    <property type="match status" value="1"/>
</dbReference>
<dbReference type="InterPro" id="IPR003761">
    <property type="entry name" value="Exonuc_VII_S"/>
</dbReference>
<reference evidence="8 9" key="1">
    <citation type="submission" date="2020-09" db="EMBL/GenBank/DDBJ databases">
        <title>Roseomonas.</title>
        <authorList>
            <person name="Zhu W."/>
        </authorList>
    </citation>
    <scope>NUCLEOTIDE SEQUENCE [LARGE SCALE GENOMIC DNA]</scope>
    <source>
        <strain evidence="8 9">1311</strain>
    </source>
</reference>
<comment type="function">
    <text evidence="6">Bidirectionally degrades single-stranded DNA into large acid-insoluble oligonucleotides, which are then degraded further into small acid-soluble oligonucleotides.</text>
</comment>
<dbReference type="GO" id="GO:0008855">
    <property type="term" value="F:exodeoxyribonuclease VII activity"/>
    <property type="evidence" value="ECO:0007669"/>
    <property type="project" value="UniProtKB-EC"/>
</dbReference>
<comment type="catalytic activity">
    <reaction evidence="6">
        <text>Exonucleolytic cleavage in either 5'- to 3'- or 3'- to 5'-direction to yield nucleoside 5'-phosphates.</text>
        <dbReference type="EC" id="3.1.11.6"/>
    </reaction>
</comment>
<feature type="region of interest" description="Disordered" evidence="7">
    <location>
        <begin position="1"/>
        <end position="42"/>
    </location>
</feature>
<evidence type="ECO:0000256" key="6">
    <source>
        <dbReference type="HAMAP-Rule" id="MF_00337"/>
    </source>
</evidence>